<keyword evidence="2" id="KW-1133">Transmembrane helix</keyword>
<feature type="region of interest" description="Disordered" evidence="1">
    <location>
        <begin position="37"/>
        <end position="58"/>
    </location>
</feature>
<feature type="transmembrane region" description="Helical" evidence="2">
    <location>
        <begin position="6"/>
        <end position="23"/>
    </location>
</feature>
<sequence length="158" mass="17186">MKGSPIIATLIVIVVLLGLYTVTRTIVLGDADKAQAEHAGHDHTGHDHAAHGSTGHDDSSVETQFEIIFSSKPKSLKITNPVTKQEIINTSEIDSVEWLGEAAISLEGHVVELLVDVEWENPGEMNMAVITLSPAKHASREVTLRSEDNISDIAKFNW</sequence>
<gene>
    <name evidence="3" type="ORF">Rhal01_01993</name>
</gene>
<name>A0ABP9V2K2_9BACT</name>
<evidence type="ECO:0000256" key="2">
    <source>
        <dbReference type="SAM" id="Phobius"/>
    </source>
</evidence>
<dbReference type="RefSeq" id="WP_346188554.1">
    <property type="nucleotide sequence ID" value="NZ_BAABRL010000005.1"/>
</dbReference>
<dbReference type="EMBL" id="BAABRL010000005">
    <property type="protein sequence ID" value="GAA5495814.1"/>
    <property type="molecule type" value="Genomic_DNA"/>
</dbReference>
<organism evidence="3 4">
    <name type="scientific">Rubritalea halochordaticola</name>
    <dbReference type="NCBI Taxonomy" id="714537"/>
    <lineage>
        <taxon>Bacteria</taxon>
        <taxon>Pseudomonadati</taxon>
        <taxon>Verrucomicrobiota</taxon>
        <taxon>Verrucomicrobiia</taxon>
        <taxon>Verrucomicrobiales</taxon>
        <taxon>Rubritaleaceae</taxon>
        <taxon>Rubritalea</taxon>
    </lineage>
</organism>
<dbReference type="Proteomes" id="UP001424741">
    <property type="component" value="Unassembled WGS sequence"/>
</dbReference>
<evidence type="ECO:0000313" key="4">
    <source>
        <dbReference type="Proteomes" id="UP001424741"/>
    </source>
</evidence>
<evidence type="ECO:0000256" key="1">
    <source>
        <dbReference type="SAM" id="MobiDB-lite"/>
    </source>
</evidence>
<reference evidence="3 4" key="1">
    <citation type="submission" date="2024-02" db="EMBL/GenBank/DDBJ databases">
        <title>Rubritalea halochordaticola NBRC 107102.</title>
        <authorList>
            <person name="Ichikawa N."/>
            <person name="Katano-Makiyama Y."/>
            <person name="Hidaka K."/>
        </authorList>
    </citation>
    <scope>NUCLEOTIDE SEQUENCE [LARGE SCALE GENOMIC DNA]</scope>
    <source>
        <strain evidence="3 4">NBRC 107102</strain>
    </source>
</reference>
<evidence type="ECO:0000313" key="3">
    <source>
        <dbReference type="EMBL" id="GAA5495814.1"/>
    </source>
</evidence>
<keyword evidence="4" id="KW-1185">Reference proteome</keyword>
<proteinExistence type="predicted"/>
<keyword evidence="2" id="KW-0472">Membrane</keyword>
<keyword evidence="2" id="KW-0812">Transmembrane</keyword>
<comment type="caution">
    <text evidence="3">The sequence shown here is derived from an EMBL/GenBank/DDBJ whole genome shotgun (WGS) entry which is preliminary data.</text>
</comment>
<accession>A0ABP9V2K2</accession>
<protein>
    <submittedName>
        <fullName evidence="3">Uncharacterized protein</fullName>
    </submittedName>
</protein>